<protein>
    <submittedName>
        <fullName evidence="2">Uncharacterized protein</fullName>
    </submittedName>
</protein>
<dbReference type="Proteomes" id="UP000255355">
    <property type="component" value="Unassembled WGS sequence"/>
</dbReference>
<feature type="compositionally biased region" description="Acidic residues" evidence="1">
    <location>
        <begin position="353"/>
        <end position="364"/>
    </location>
</feature>
<dbReference type="AlphaFoldDB" id="A0A370GQ24"/>
<feature type="compositionally biased region" description="Gly residues" evidence="1">
    <location>
        <begin position="75"/>
        <end position="93"/>
    </location>
</feature>
<proteinExistence type="predicted"/>
<gene>
    <name evidence="2" type="ORF">DFR68_113117</name>
</gene>
<keyword evidence="3" id="KW-1185">Reference proteome</keyword>
<feature type="compositionally biased region" description="Low complexity" evidence="1">
    <location>
        <begin position="452"/>
        <end position="461"/>
    </location>
</feature>
<feature type="compositionally biased region" description="Polar residues" evidence="1">
    <location>
        <begin position="1"/>
        <end position="12"/>
    </location>
</feature>
<feature type="compositionally biased region" description="Low complexity" evidence="1">
    <location>
        <begin position="365"/>
        <end position="387"/>
    </location>
</feature>
<feature type="compositionally biased region" description="Pro residues" evidence="1">
    <location>
        <begin position="542"/>
        <end position="561"/>
    </location>
</feature>
<feature type="region of interest" description="Disordered" evidence="1">
    <location>
        <begin position="434"/>
        <end position="499"/>
    </location>
</feature>
<comment type="caution">
    <text evidence="2">The sequence shown here is derived from an EMBL/GenBank/DDBJ whole genome shotgun (WGS) entry which is preliminary data.</text>
</comment>
<feature type="region of interest" description="Disordered" evidence="1">
    <location>
        <begin position="526"/>
        <end position="598"/>
    </location>
</feature>
<sequence>MRGRSSSMSVLGNPSFPPDSSDEETTDDNPLFQPSEPTGDNPLFQPREPTGDNPLYQPREPSGDDPLYQSQSDAGTGGGGEGESGGGSSGDGGNYVDPASVWSDVGPKGSEGESGGGSSGGEGESGGGSSGNGGNYVDPASGWSDVGPRGSGSGHDFVTELPNGSFRVHYPWLGGASDGVNALVDVVEQWGENCLGLIGIKDSYRITEDLRDLEYFLKKRDLPHPEDVGVSEALERYRDNADLLTRIESNLEYRDTGVEHISTEDLPKKLRSARRRVENTLNDLGETLEVAADEGLGKIGDGEFNRMTPKREGEILGSLFHAVDEIAIEIRKASEDAKEAALGINRQSPGGNDGDDSDTGDDSPTDPVTAAEKAAAAAEEAAVAAEEAAAAAEEALAAASEASTTPPEEVVAAAAEQAAASAAQKAVAAILEAQQPEGQGSSASGTGEGSAGDDSSNADGSGADEESSSSGSEPDQDDEGDADMPSGTPVPQGGTGGGLEMVPMLAMTALSALVSAIQPVLADLMNPTDQQNNDADPTAKETPPPEPSPQPVPPPDAPPPADAAAAGQPESPPPSAAMSWGTVDMKLPDGSTQKVSPAVSEAVNKELNNPNGSDARAAYTGTSAGPWTAVDTANVRTGDVFQWAEINNSNGQDDTTVQTDHTALVVDTNAGRQIVVNGRFVPLDTNNPPIEGEGWRSEFRGFFRPSGAGIEVDGGPVPAAAAAV</sequence>
<accession>A0A370GQ24</accession>
<reference evidence="2 3" key="1">
    <citation type="submission" date="2018-07" db="EMBL/GenBank/DDBJ databases">
        <title>Genomic Encyclopedia of Type Strains, Phase IV (KMG-IV): sequencing the most valuable type-strain genomes for metagenomic binning, comparative biology and taxonomic classification.</title>
        <authorList>
            <person name="Goeker M."/>
        </authorList>
    </citation>
    <scope>NUCLEOTIDE SEQUENCE [LARGE SCALE GENOMIC DNA]</scope>
    <source>
        <strain evidence="2 3">DSM 44952</strain>
    </source>
</reference>
<evidence type="ECO:0000313" key="2">
    <source>
        <dbReference type="EMBL" id="RDI45346.1"/>
    </source>
</evidence>
<evidence type="ECO:0000313" key="3">
    <source>
        <dbReference type="Proteomes" id="UP000255355"/>
    </source>
</evidence>
<feature type="compositionally biased region" description="Gly residues" evidence="1">
    <location>
        <begin position="112"/>
        <end position="134"/>
    </location>
</feature>
<evidence type="ECO:0000256" key="1">
    <source>
        <dbReference type="SAM" id="MobiDB-lite"/>
    </source>
</evidence>
<feature type="region of interest" description="Disordered" evidence="1">
    <location>
        <begin position="1"/>
        <end position="156"/>
    </location>
</feature>
<organism evidence="2 3">
    <name type="scientific">Nocardia mexicana</name>
    <dbReference type="NCBI Taxonomy" id="279262"/>
    <lineage>
        <taxon>Bacteria</taxon>
        <taxon>Bacillati</taxon>
        <taxon>Actinomycetota</taxon>
        <taxon>Actinomycetes</taxon>
        <taxon>Mycobacteriales</taxon>
        <taxon>Nocardiaceae</taxon>
        <taxon>Nocardia</taxon>
    </lineage>
</organism>
<dbReference type="EMBL" id="QQAZ01000013">
    <property type="protein sequence ID" value="RDI45346.1"/>
    <property type="molecule type" value="Genomic_DNA"/>
</dbReference>
<name>A0A370GQ24_9NOCA</name>
<feature type="region of interest" description="Disordered" evidence="1">
    <location>
        <begin position="342"/>
        <end position="387"/>
    </location>
</feature>